<dbReference type="InterPro" id="IPR046531">
    <property type="entry name" value="DUF6596"/>
</dbReference>
<dbReference type="AlphaFoldDB" id="A0A8J3TY35"/>
<dbReference type="PANTHER" id="PTHR47756:SF2">
    <property type="entry name" value="BLL6612 PROTEIN"/>
    <property type="match status" value="1"/>
</dbReference>
<dbReference type="Proteomes" id="UP000650628">
    <property type="component" value="Unassembled WGS sequence"/>
</dbReference>
<dbReference type="PANTHER" id="PTHR47756">
    <property type="entry name" value="BLL6612 PROTEIN-RELATED"/>
    <property type="match status" value="1"/>
</dbReference>
<protein>
    <recommendedName>
        <fullName evidence="1">DUF6596 domain-containing protein</fullName>
    </recommendedName>
</protein>
<keyword evidence="3" id="KW-1185">Reference proteome</keyword>
<name>A0A8J3TY35_9ACTN</name>
<evidence type="ECO:0000313" key="3">
    <source>
        <dbReference type="Proteomes" id="UP000650628"/>
    </source>
</evidence>
<accession>A0A8J3TY35</accession>
<dbReference type="Pfam" id="PF20239">
    <property type="entry name" value="DUF6596"/>
    <property type="match status" value="1"/>
</dbReference>
<comment type="caution">
    <text evidence="2">The sequence shown here is derived from an EMBL/GenBank/DDBJ whole genome shotgun (WGS) entry which is preliminary data.</text>
</comment>
<sequence>MGAGARSDEPEVSGLLALLLVSDSRRTTRTDAQGRLLRLAEQNRAHWDQAAITEGRALVLRGMRLGRASRVSSAGRDSRLARGGA</sequence>
<dbReference type="RefSeq" id="WP_373317350.1">
    <property type="nucleotide sequence ID" value="NZ_BOOO01000040.1"/>
</dbReference>
<gene>
    <name evidence="2" type="ORF">Pmi06nite_69040</name>
</gene>
<dbReference type="EMBL" id="BOOO01000040">
    <property type="protein sequence ID" value="GII33462.1"/>
    <property type="molecule type" value="Genomic_DNA"/>
</dbReference>
<evidence type="ECO:0000259" key="1">
    <source>
        <dbReference type="Pfam" id="PF20239"/>
    </source>
</evidence>
<proteinExistence type="predicted"/>
<evidence type="ECO:0000313" key="2">
    <source>
        <dbReference type="EMBL" id="GII33462.1"/>
    </source>
</evidence>
<organism evidence="2 3">
    <name type="scientific">Planotetraspora mira</name>
    <dbReference type="NCBI Taxonomy" id="58121"/>
    <lineage>
        <taxon>Bacteria</taxon>
        <taxon>Bacillati</taxon>
        <taxon>Actinomycetota</taxon>
        <taxon>Actinomycetes</taxon>
        <taxon>Streptosporangiales</taxon>
        <taxon>Streptosporangiaceae</taxon>
        <taxon>Planotetraspora</taxon>
    </lineage>
</organism>
<feature type="domain" description="DUF6596" evidence="1">
    <location>
        <begin position="6"/>
        <end position="60"/>
    </location>
</feature>
<reference evidence="2 3" key="1">
    <citation type="submission" date="2021-01" db="EMBL/GenBank/DDBJ databases">
        <title>Whole genome shotgun sequence of Planotetraspora mira NBRC 15435.</title>
        <authorList>
            <person name="Komaki H."/>
            <person name="Tamura T."/>
        </authorList>
    </citation>
    <scope>NUCLEOTIDE SEQUENCE [LARGE SCALE GENOMIC DNA]</scope>
    <source>
        <strain evidence="2 3">NBRC 15435</strain>
    </source>
</reference>